<protein>
    <submittedName>
        <fullName evidence="2">Uncharacterized protein</fullName>
    </submittedName>
</protein>
<accession>A0AAD7C202</accession>
<reference evidence="2" key="1">
    <citation type="submission" date="2023-03" db="EMBL/GenBank/DDBJ databases">
        <title>Massive genome expansion in bonnet fungi (Mycena s.s.) driven by repeated elements and novel gene families across ecological guilds.</title>
        <authorList>
            <consortium name="Lawrence Berkeley National Laboratory"/>
            <person name="Harder C.B."/>
            <person name="Miyauchi S."/>
            <person name="Viragh M."/>
            <person name="Kuo A."/>
            <person name="Thoen E."/>
            <person name="Andreopoulos B."/>
            <person name="Lu D."/>
            <person name="Skrede I."/>
            <person name="Drula E."/>
            <person name="Henrissat B."/>
            <person name="Morin E."/>
            <person name="Kohler A."/>
            <person name="Barry K."/>
            <person name="LaButti K."/>
            <person name="Morin E."/>
            <person name="Salamov A."/>
            <person name="Lipzen A."/>
            <person name="Mereny Z."/>
            <person name="Hegedus B."/>
            <person name="Baldrian P."/>
            <person name="Stursova M."/>
            <person name="Weitz H."/>
            <person name="Taylor A."/>
            <person name="Grigoriev I.V."/>
            <person name="Nagy L.G."/>
            <person name="Martin F."/>
            <person name="Kauserud H."/>
        </authorList>
    </citation>
    <scope>NUCLEOTIDE SEQUENCE</scope>
    <source>
        <strain evidence="2">9284</strain>
    </source>
</reference>
<dbReference type="AlphaFoldDB" id="A0AAD7C202"/>
<feature type="compositionally biased region" description="Pro residues" evidence="1">
    <location>
        <begin position="9"/>
        <end position="19"/>
    </location>
</feature>
<sequence length="158" mass="17471">MRRRYSRIPPTPRHSPALPPSVVSGLLSTAHSHCCSAPTLCTSRQRTKLEKQWHADFPALHTEGGLPGSESAGIVAFIRERLIDVGETLPDGDHDPSKSAVDHLESLRSTPEVRTSLMVEESGVIPREDEDEESKVQGIPLSEKNLTWRMCDVRAEIV</sequence>
<dbReference type="Proteomes" id="UP001221142">
    <property type="component" value="Unassembled WGS sequence"/>
</dbReference>
<feature type="compositionally biased region" description="Basic and acidic residues" evidence="1">
    <location>
        <begin position="91"/>
        <end position="106"/>
    </location>
</feature>
<comment type="caution">
    <text evidence="2">The sequence shown here is derived from an EMBL/GenBank/DDBJ whole genome shotgun (WGS) entry which is preliminary data.</text>
</comment>
<evidence type="ECO:0000313" key="3">
    <source>
        <dbReference type="Proteomes" id="UP001221142"/>
    </source>
</evidence>
<gene>
    <name evidence="2" type="ORF">FB45DRAFT_864704</name>
</gene>
<keyword evidence="3" id="KW-1185">Reference proteome</keyword>
<proteinExistence type="predicted"/>
<organism evidence="2 3">
    <name type="scientific">Roridomyces roridus</name>
    <dbReference type="NCBI Taxonomy" id="1738132"/>
    <lineage>
        <taxon>Eukaryota</taxon>
        <taxon>Fungi</taxon>
        <taxon>Dikarya</taxon>
        <taxon>Basidiomycota</taxon>
        <taxon>Agaricomycotina</taxon>
        <taxon>Agaricomycetes</taxon>
        <taxon>Agaricomycetidae</taxon>
        <taxon>Agaricales</taxon>
        <taxon>Marasmiineae</taxon>
        <taxon>Mycenaceae</taxon>
        <taxon>Roridomyces</taxon>
    </lineage>
</organism>
<feature type="region of interest" description="Disordered" evidence="1">
    <location>
        <begin position="88"/>
        <end position="138"/>
    </location>
</feature>
<dbReference type="EMBL" id="JARKIF010000006">
    <property type="protein sequence ID" value="KAJ7636702.1"/>
    <property type="molecule type" value="Genomic_DNA"/>
</dbReference>
<feature type="region of interest" description="Disordered" evidence="1">
    <location>
        <begin position="1"/>
        <end position="20"/>
    </location>
</feature>
<name>A0AAD7C202_9AGAR</name>
<evidence type="ECO:0000313" key="2">
    <source>
        <dbReference type="EMBL" id="KAJ7636702.1"/>
    </source>
</evidence>
<evidence type="ECO:0000256" key="1">
    <source>
        <dbReference type="SAM" id="MobiDB-lite"/>
    </source>
</evidence>